<keyword evidence="2" id="KW-0472">Membrane</keyword>
<evidence type="ECO:0000256" key="1">
    <source>
        <dbReference type="ARBA" id="ARBA00022737"/>
    </source>
</evidence>
<keyword evidence="2" id="KW-0812">Transmembrane</keyword>
<comment type="caution">
    <text evidence="3">The sequence shown here is derived from an EMBL/GenBank/DDBJ whole genome shotgun (WGS) entry which is preliminary data.</text>
</comment>
<evidence type="ECO:0000313" key="3">
    <source>
        <dbReference type="EMBL" id="EKO50791.1"/>
    </source>
</evidence>
<dbReference type="Proteomes" id="UP000006339">
    <property type="component" value="Unassembled WGS sequence"/>
</dbReference>
<dbReference type="Pfam" id="PF02493">
    <property type="entry name" value="MORN"/>
    <property type="match status" value="2"/>
</dbReference>
<keyword evidence="4" id="KW-1185">Reference proteome</keyword>
<dbReference type="InterPro" id="IPR003409">
    <property type="entry name" value="MORN"/>
</dbReference>
<feature type="transmembrane region" description="Helical" evidence="2">
    <location>
        <begin position="9"/>
        <end position="31"/>
    </location>
</feature>
<evidence type="ECO:0000313" key="4">
    <source>
        <dbReference type="Proteomes" id="UP000006339"/>
    </source>
</evidence>
<gene>
    <name evidence="3" type="ORF">LEP1GSC131_3258</name>
</gene>
<name>A0A828Y1L1_9LEPT</name>
<proteinExistence type="predicted"/>
<dbReference type="AlphaFoldDB" id="A0A828Y1L1"/>
<accession>A0A828Y1L1</accession>
<keyword evidence="1" id="KW-0677">Repeat</keyword>
<reference evidence="3" key="1">
    <citation type="submission" date="2012-10" db="EMBL/GenBank/DDBJ databases">
        <authorList>
            <person name="Harkins D.M."/>
            <person name="Durkin A.S."/>
            <person name="Brinkac L.M."/>
            <person name="Selengut J.D."/>
            <person name="Sanka R."/>
            <person name="DePew J."/>
            <person name="Purushe J."/>
            <person name="Picardeau M."/>
            <person name="Werts C."/>
            <person name="Goarant C."/>
            <person name="Vinetz J.M."/>
            <person name="Sutton G.G."/>
            <person name="Nelson W.C."/>
            <person name="Fouts D.E."/>
        </authorList>
    </citation>
    <scope>NUCLEOTIDE SEQUENCE [LARGE SCALE GENOMIC DNA]</scope>
    <source>
        <strain evidence="3">200802841</strain>
    </source>
</reference>
<dbReference type="SUPFAM" id="SSF82185">
    <property type="entry name" value="Histone H3 K4-specific methyltransferase SET7/9 N-terminal domain"/>
    <property type="match status" value="1"/>
</dbReference>
<protein>
    <submittedName>
        <fullName evidence="3">MORN repeat protein</fullName>
    </submittedName>
</protein>
<organism evidence="3 4">
    <name type="scientific">Leptospira kirschneri str. 200802841</name>
    <dbReference type="NCBI Taxonomy" id="1193047"/>
    <lineage>
        <taxon>Bacteria</taxon>
        <taxon>Pseudomonadati</taxon>
        <taxon>Spirochaetota</taxon>
        <taxon>Spirochaetia</taxon>
        <taxon>Leptospirales</taxon>
        <taxon>Leptospiraceae</taxon>
        <taxon>Leptospira</taxon>
    </lineage>
</organism>
<dbReference type="RefSeq" id="WP_004768102.1">
    <property type="nucleotide sequence ID" value="NZ_AKWH02000052.1"/>
</dbReference>
<keyword evidence="2" id="KW-1133">Transmembrane helix</keyword>
<dbReference type="EMBL" id="AKWH02000052">
    <property type="protein sequence ID" value="EKO50791.1"/>
    <property type="molecule type" value="Genomic_DNA"/>
</dbReference>
<evidence type="ECO:0000256" key="2">
    <source>
        <dbReference type="SAM" id="Phobius"/>
    </source>
</evidence>
<sequence length="174" mass="19705">MTIRKVWKYFVRAVLGSLGICVLLIVGYVSYKQYVGIHCVQGNCRKGFGIKELNETRLTGEFRDYRLNGKGKGEYATGCYYEGDFVDGYFDGYGVYDCFKTSGKYATFKYKLEAIGFRGQRMGKGLKQLQPVKHFRAFGKMMNCVLKGIAKMVTVNGYLLIKTEFFAVIGQMGN</sequence>